<proteinExistence type="evidence at protein level"/>
<dbReference type="GO" id="GO:0009289">
    <property type="term" value="C:pilus"/>
    <property type="evidence" value="ECO:0007669"/>
    <property type="project" value="UniProtKB-SubCell"/>
</dbReference>
<dbReference type="RefSeq" id="WP_012367648.1">
    <property type="nucleotide sequence ID" value="NZ_CP096775.1"/>
</dbReference>
<dbReference type="InterPro" id="IPR050263">
    <property type="entry name" value="Bact_Fimbrial_Adh_Pro"/>
</dbReference>
<evidence type="ECO:0000313" key="6">
    <source>
        <dbReference type="EMBL" id="SPY96887.1"/>
    </source>
</evidence>
<dbReference type="GeneID" id="6801137"/>
<dbReference type="Gene3D" id="2.60.40.1090">
    <property type="entry name" value="Fimbrial-type adhesion domain"/>
    <property type="match status" value="1"/>
</dbReference>
<feature type="chain" id="PRO_5016094192" evidence="4">
    <location>
        <begin position="21"/>
        <end position="360"/>
    </location>
</feature>
<dbReference type="UniLectin" id="A0A2X2BLR9"/>
<keyword evidence="8 9" id="KW-0002">3D-structure</keyword>
<dbReference type="PANTHER" id="PTHR33420:SF14">
    <property type="entry name" value="TYPE 1 FIMBRIN D-MANNOSE SPECIFIC ADHESIN"/>
    <property type="match status" value="1"/>
</dbReference>
<feature type="binding site" evidence="10">
    <location>
        <position position="124"/>
    </location>
    <ligand>
        <name>alpha-D-galactose</name>
        <dbReference type="ChEBI" id="CHEBI:28061"/>
    </ligand>
</feature>
<gene>
    <name evidence="6" type="ORF">NCTC10975_02625</name>
</gene>
<reference evidence="8 9" key="2">
    <citation type="journal article" date="2022" name="PLoS Pathog.">
        <title>Ucl fimbriae regulation and glycan receptor specificity contribute to gut colonisation by extra-intestinal pathogenic Escherichia coli.</title>
        <authorList>
            <person name="Hancock S.J."/>
            <person name="Lo A.W."/>
            <person name="Ve T."/>
            <person name="Day C.J."/>
            <person name="Tan L."/>
            <person name="Mendez A.A."/>
            <person name="Phan M.D."/>
            <person name="Nhu N.T.K."/>
            <person name="Peters K.M."/>
            <person name="Richards A.C."/>
            <person name="Fleming B.A."/>
            <person name="Chang C."/>
            <person name="Ngu D.H.Y."/>
            <person name="Forde B.M."/>
            <person name="Haselhorst T."/>
            <person name="Goh K.G.K."/>
            <person name="Beatson S.A."/>
            <person name="Jennings M.P."/>
            <person name="Mulvey M.A."/>
            <person name="Kobe B."/>
            <person name="Schembri M.A."/>
        </authorList>
    </citation>
    <scope>X-RAY CRYSTALLOGRAPHY (1.50 ANGSTROMS) OF 21-216 IN COMPLEX WITH ALPHA-D-GALACTOSE</scope>
</reference>
<evidence type="ECO:0007829" key="8">
    <source>
        <dbReference type="PDB" id="7MZO"/>
    </source>
</evidence>
<dbReference type="PANTHER" id="PTHR33420">
    <property type="entry name" value="FIMBRIAL SUBUNIT ELFA-RELATED"/>
    <property type="match status" value="1"/>
</dbReference>
<feature type="binding site" evidence="10">
    <location>
        <position position="63"/>
    </location>
    <ligand>
        <name>alpha-D-galactose</name>
        <dbReference type="ChEBI" id="CHEBI:28061"/>
    </ligand>
</feature>
<evidence type="ECO:0007829" key="10">
    <source>
        <dbReference type="PDB" id="7MZS"/>
    </source>
</evidence>
<accession>A0A2X2BLR9</accession>
<evidence type="ECO:0000256" key="2">
    <source>
        <dbReference type="ARBA" id="ARBA00006671"/>
    </source>
</evidence>
<dbReference type="InterPro" id="IPR036937">
    <property type="entry name" value="Adhesion_dom_fimbrial_sf"/>
</dbReference>
<reference evidence="6 7" key="1">
    <citation type="submission" date="2018-06" db="EMBL/GenBank/DDBJ databases">
        <authorList>
            <consortium name="Pathogen Informatics"/>
            <person name="Doyle S."/>
        </authorList>
    </citation>
    <scope>NUCLEOTIDE SEQUENCE [LARGE SCALE GENOMIC DNA]</scope>
    <source>
        <strain evidence="6 7">NCTC10975</strain>
    </source>
</reference>
<dbReference type="PDB" id="7MZR">
    <property type="method" value="X-ray"/>
    <property type="resolution" value="1.78 A"/>
    <property type="chains" value="A=21-216"/>
</dbReference>
<evidence type="ECO:0000259" key="5">
    <source>
        <dbReference type="Pfam" id="PF00419"/>
    </source>
</evidence>
<feature type="signal peptide" evidence="4">
    <location>
        <begin position="1"/>
        <end position="20"/>
    </location>
</feature>
<dbReference type="EMBL" id="UAUE01000020">
    <property type="protein sequence ID" value="SPY96887.1"/>
    <property type="molecule type" value="Genomic_DNA"/>
</dbReference>
<dbReference type="PDB" id="7MZQ">
    <property type="method" value="X-ray"/>
    <property type="resolution" value="1.50 A"/>
    <property type="chains" value="A=21-216"/>
</dbReference>
<name>A0A2X2BLR9_PROMI</name>
<comment type="subcellular location">
    <subcellularLocation>
        <location evidence="1">Fimbrium</location>
    </subcellularLocation>
</comment>
<organism evidence="6 7">
    <name type="scientific">Proteus mirabilis</name>
    <dbReference type="NCBI Taxonomy" id="584"/>
    <lineage>
        <taxon>Bacteria</taxon>
        <taxon>Pseudomonadati</taxon>
        <taxon>Pseudomonadota</taxon>
        <taxon>Gammaproteobacteria</taxon>
        <taxon>Enterobacterales</taxon>
        <taxon>Morganellaceae</taxon>
        <taxon>Proteus</taxon>
    </lineage>
</organism>
<dbReference type="GO" id="GO:0043709">
    <property type="term" value="P:cell adhesion involved in single-species biofilm formation"/>
    <property type="evidence" value="ECO:0007669"/>
    <property type="project" value="TreeGrafter"/>
</dbReference>
<dbReference type="Proteomes" id="UP000251485">
    <property type="component" value="Unassembled WGS sequence"/>
</dbReference>
<dbReference type="SUPFAM" id="SSF49401">
    <property type="entry name" value="Bacterial adhesins"/>
    <property type="match status" value="1"/>
</dbReference>
<evidence type="ECO:0007829" key="9">
    <source>
        <dbReference type="PDB" id="7MZQ"/>
    </source>
</evidence>
<sequence length="360" mass="39058">MKRIFVILFLLTLFPSLAVAGANDYVPSPITINTSTLPVVVIGPADAHTYPRVIGELTGTSNQYIFNGGSLIALMRGKFTPTLPKIGKITYNFRQGNNTQSSDFDIFDTGVPGLGIIIGMAGYWPATPLVPINSSSIYIDPVAANTNPNAYNGATGSFGARLYVAFVATGRLPNGYVTIPTKQLGHILLESNRASLNNKRLTAPVMLNGGRIQVQSQTCSMNQKNYVVPLNTVYQSQFTSLYKEVQGGEVNIQLQCQDGIDVYATLNDATQHGNRSDILTLATDSTAKGVGLRLYKNNEVTAISYGSDTPNKGNQNQWHFSNYRGEINPRIKLKANYIKTENTITPGSVKAVATITFSYQ</sequence>
<dbReference type="Pfam" id="PF00419">
    <property type="entry name" value="Fimbrial"/>
    <property type="match status" value="1"/>
</dbReference>
<dbReference type="InterPro" id="IPR008966">
    <property type="entry name" value="Adhesion_dom_sf"/>
</dbReference>
<dbReference type="OMA" id="HACAINQ"/>
<keyword evidence="4" id="KW-0732">Signal</keyword>
<dbReference type="SMR" id="A0A2X2BLR9"/>
<protein>
    <submittedName>
        <fullName evidence="6">Fimbrial adhesin</fullName>
    </submittedName>
</protein>
<dbReference type="PDB" id="7MZS">
    <property type="method" value="X-ray"/>
    <property type="resolution" value="1.72 A"/>
    <property type="chains" value="A=21-216"/>
</dbReference>
<evidence type="ECO:0000256" key="3">
    <source>
        <dbReference type="ARBA" id="ARBA00023263"/>
    </source>
</evidence>
<evidence type="ECO:0000313" key="7">
    <source>
        <dbReference type="Proteomes" id="UP000251485"/>
    </source>
</evidence>
<dbReference type="InterPro" id="IPR000259">
    <property type="entry name" value="Adhesion_dom_fimbrial"/>
</dbReference>
<evidence type="ECO:0000256" key="4">
    <source>
        <dbReference type="SAM" id="SignalP"/>
    </source>
</evidence>
<dbReference type="Gene3D" id="2.60.40.3310">
    <property type="match status" value="1"/>
</dbReference>
<evidence type="ECO:0000256" key="1">
    <source>
        <dbReference type="ARBA" id="ARBA00004561"/>
    </source>
</evidence>
<feature type="binding site" evidence="10">
    <location>
        <position position="159"/>
    </location>
    <ligand>
        <name>alpha-D-galactose</name>
        <dbReference type="ChEBI" id="CHEBI:28061"/>
    </ligand>
</feature>
<dbReference type="PDB" id="7MZO">
    <property type="method" value="X-ray"/>
    <property type="resolution" value="1.62 A"/>
    <property type="chains" value="A=21-216"/>
</dbReference>
<dbReference type="AlphaFoldDB" id="A0A2X2BLR9"/>
<feature type="domain" description="Fimbrial-type adhesion" evidence="5">
    <location>
        <begin position="215"/>
        <end position="360"/>
    </location>
</feature>
<keyword evidence="3" id="KW-0281">Fimbrium</keyword>
<comment type="similarity">
    <text evidence="2">Belongs to the fimbrial protein family.</text>
</comment>